<feature type="domain" description="HTH crp-type" evidence="5">
    <location>
        <begin position="133"/>
        <end position="206"/>
    </location>
</feature>
<name>A0ABT7Y9R7_9BACT</name>
<accession>A0ABT7Y9R7</accession>
<dbReference type="InterPro" id="IPR000595">
    <property type="entry name" value="cNMP-bd_dom"/>
</dbReference>
<dbReference type="Pfam" id="PF00027">
    <property type="entry name" value="cNMP_binding"/>
    <property type="match status" value="1"/>
</dbReference>
<dbReference type="InterPro" id="IPR036390">
    <property type="entry name" value="WH_DNA-bd_sf"/>
</dbReference>
<evidence type="ECO:0000313" key="7">
    <source>
        <dbReference type="Proteomes" id="UP001171916"/>
    </source>
</evidence>
<comment type="caution">
    <text evidence="6">The sequence shown here is derived from an EMBL/GenBank/DDBJ whole genome shotgun (WGS) entry which is preliminary data.</text>
</comment>
<dbReference type="Pfam" id="PF13545">
    <property type="entry name" value="HTH_Crp_2"/>
    <property type="match status" value="1"/>
</dbReference>
<evidence type="ECO:0000259" key="4">
    <source>
        <dbReference type="PROSITE" id="PS50042"/>
    </source>
</evidence>
<dbReference type="SUPFAM" id="SSF51206">
    <property type="entry name" value="cAMP-binding domain-like"/>
    <property type="match status" value="1"/>
</dbReference>
<dbReference type="SUPFAM" id="SSF46785">
    <property type="entry name" value="Winged helix' DNA-binding domain"/>
    <property type="match status" value="1"/>
</dbReference>
<protein>
    <submittedName>
        <fullName evidence="6">Crp/Fnr family transcriptional regulator</fullName>
    </submittedName>
</protein>
<keyword evidence="1" id="KW-0805">Transcription regulation</keyword>
<dbReference type="InterPro" id="IPR014710">
    <property type="entry name" value="RmlC-like_jellyroll"/>
</dbReference>
<keyword evidence="2" id="KW-0238">DNA-binding</keyword>
<dbReference type="InterPro" id="IPR012318">
    <property type="entry name" value="HTH_CRP"/>
</dbReference>
<proteinExistence type="predicted"/>
<dbReference type="RefSeq" id="WP_289998809.1">
    <property type="nucleotide sequence ID" value="NZ_JAUEPH010000002.1"/>
</dbReference>
<dbReference type="PROSITE" id="PS51063">
    <property type="entry name" value="HTH_CRP_2"/>
    <property type="match status" value="1"/>
</dbReference>
<keyword evidence="3" id="KW-0804">Transcription</keyword>
<sequence>MYSSVLSFIPRPHQDTSCESTYGKGKTIYKQKELSKGFYLLKSGTVKLQRVLPSGESTIIRIISPGQIFGEKTFKEDRNVLNSSFAIALQDNTEIEKIACISTLPEQWIQQIMNHLAQDAKENLARYERVISMESETRIRYYMKDLAQRIGVKYGDETLLKINLTHQEWAKYTDTSRQTVTQTFSKLKKQGQITYSRNRILFRNLDTF</sequence>
<feature type="domain" description="Cyclic nucleotide-binding" evidence="4">
    <location>
        <begin position="19"/>
        <end position="71"/>
    </location>
</feature>
<keyword evidence="7" id="KW-1185">Reference proteome</keyword>
<dbReference type="EMBL" id="JAUEPH010000002">
    <property type="protein sequence ID" value="MDN3203245.1"/>
    <property type="molecule type" value="Genomic_DNA"/>
</dbReference>
<dbReference type="CDD" id="cd00038">
    <property type="entry name" value="CAP_ED"/>
    <property type="match status" value="1"/>
</dbReference>
<evidence type="ECO:0000259" key="5">
    <source>
        <dbReference type="PROSITE" id="PS51063"/>
    </source>
</evidence>
<dbReference type="Proteomes" id="UP001171916">
    <property type="component" value="Unassembled WGS sequence"/>
</dbReference>
<reference evidence="6" key="1">
    <citation type="submission" date="2023-06" db="EMBL/GenBank/DDBJ databases">
        <title>Robiginitalea aurantiacus sp. nov. and Algoriphagus sediminis sp. nov., isolated from coastal sediment.</title>
        <authorList>
            <person name="Zhou Z.Y."/>
            <person name="An J."/>
            <person name="Jia Y.W."/>
            <person name="Du Z.J."/>
        </authorList>
    </citation>
    <scope>NUCLEOTIDE SEQUENCE</scope>
    <source>
        <strain evidence="6">C2-7</strain>
    </source>
</reference>
<evidence type="ECO:0000256" key="1">
    <source>
        <dbReference type="ARBA" id="ARBA00023015"/>
    </source>
</evidence>
<evidence type="ECO:0000313" key="6">
    <source>
        <dbReference type="EMBL" id="MDN3203245.1"/>
    </source>
</evidence>
<organism evidence="6 7">
    <name type="scientific">Algoriphagus sediminis</name>
    <dbReference type="NCBI Taxonomy" id="3057113"/>
    <lineage>
        <taxon>Bacteria</taxon>
        <taxon>Pseudomonadati</taxon>
        <taxon>Bacteroidota</taxon>
        <taxon>Cytophagia</taxon>
        <taxon>Cytophagales</taxon>
        <taxon>Cyclobacteriaceae</taxon>
        <taxon>Algoriphagus</taxon>
    </lineage>
</organism>
<dbReference type="Gene3D" id="2.60.120.10">
    <property type="entry name" value="Jelly Rolls"/>
    <property type="match status" value="1"/>
</dbReference>
<gene>
    <name evidence="6" type="ORF">QVH07_03760</name>
</gene>
<dbReference type="InterPro" id="IPR018490">
    <property type="entry name" value="cNMP-bd_dom_sf"/>
</dbReference>
<dbReference type="PROSITE" id="PS50042">
    <property type="entry name" value="CNMP_BINDING_3"/>
    <property type="match status" value="1"/>
</dbReference>
<evidence type="ECO:0000256" key="3">
    <source>
        <dbReference type="ARBA" id="ARBA00023163"/>
    </source>
</evidence>
<evidence type="ECO:0000256" key="2">
    <source>
        <dbReference type="ARBA" id="ARBA00023125"/>
    </source>
</evidence>